<dbReference type="HOGENOM" id="CLU_000445_69_8_5"/>
<gene>
    <name evidence="4" type="primary">fixJ</name>
    <name evidence="4" type="ordered locus">SFHH103_02488</name>
</gene>
<dbReference type="KEGG" id="sfh:SFHH103_02488"/>
<dbReference type="InterPro" id="IPR050595">
    <property type="entry name" value="Bact_response_regulator"/>
</dbReference>
<name>G9A9R2_SINF1</name>
<keyword evidence="1 2" id="KW-0597">Phosphoprotein</keyword>
<dbReference type="PROSITE" id="PS50110">
    <property type="entry name" value="RESPONSE_REGULATORY"/>
    <property type="match status" value="1"/>
</dbReference>
<proteinExistence type="predicted"/>
<evidence type="ECO:0000256" key="2">
    <source>
        <dbReference type="PROSITE-ProRule" id="PRU00169"/>
    </source>
</evidence>
<evidence type="ECO:0000313" key="5">
    <source>
        <dbReference type="Proteomes" id="UP000007735"/>
    </source>
</evidence>
<reference evidence="4 5" key="1">
    <citation type="journal article" date="2012" name="J. Bacteriol.">
        <title>Genome sequence of the soybean symbiont Sinorhizobium fredii HH103.</title>
        <authorList>
            <person name="Weidner S."/>
            <person name="Becker A."/>
            <person name="Bonilla I."/>
            <person name="Jaenicke S."/>
            <person name="Lloret J."/>
            <person name="Margaret I."/>
            <person name="Puhler A."/>
            <person name="Ruiz-Sainz J.E."/>
            <person name="Schneiker-Bekel S."/>
            <person name="Szczepanowski R."/>
            <person name="Vinardell J.M."/>
            <person name="Zehner S."/>
            <person name="Gottfert M."/>
        </authorList>
    </citation>
    <scope>NUCLEOTIDE SEQUENCE [LARGE SCALE GENOMIC DNA]</scope>
    <source>
        <strain evidence="4 5">HH103</strain>
    </source>
</reference>
<dbReference type="GO" id="GO:0000160">
    <property type="term" value="P:phosphorelay signal transduction system"/>
    <property type="evidence" value="ECO:0007669"/>
    <property type="project" value="InterPro"/>
</dbReference>
<dbReference type="SUPFAM" id="SSF52172">
    <property type="entry name" value="CheY-like"/>
    <property type="match status" value="1"/>
</dbReference>
<dbReference type="STRING" id="1117943.SFHH103_02488"/>
<sequence>MRQPCTIAVIDDDDAPREAMKDILESLGYEAIAFASAAEFLAFHGQSPIHCIISDVKMPGIDGLQLLRILNGKGVRTPFIFMTAFGDQQLRAEAGQGGALGVLSKPVDSGQLVAMVEAAVGGDRNGSEDAD</sequence>
<evidence type="ECO:0000259" key="3">
    <source>
        <dbReference type="PROSITE" id="PS50110"/>
    </source>
</evidence>
<dbReference type="InterPro" id="IPR001789">
    <property type="entry name" value="Sig_transdc_resp-reg_receiver"/>
</dbReference>
<evidence type="ECO:0000256" key="1">
    <source>
        <dbReference type="ARBA" id="ARBA00022553"/>
    </source>
</evidence>
<dbReference type="PANTHER" id="PTHR44591">
    <property type="entry name" value="STRESS RESPONSE REGULATOR PROTEIN 1"/>
    <property type="match status" value="1"/>
</dbReference>
<dbReference type="AlphaFoldDB" id="G9A9R2"/>
<protein>
    <submittedName>
        <fullName evidence="4">Probable transcriptional regulator ycf27 OmpR-like protein</fullName>
    </submittedName>
</protein>
<dbReference type="PANTHER" id="PTHR44591:SF25">
    <property type="entry name" value="CHEMOTAXIS TWO-COMPONENT RESPONSE REGULATOR"/>
    <property type="match status" value="1"/>
</dbReference>
<organism evidence="4 5">
    <name type="scientific">Sinorhizobium fredii (strain HH103)</name>
    <dbReference type="NCBI Taxonomy" id="1117943"/>
    <lineage>
        <taxon>Bacteria</taxon>
        <taxon>Pseudomonadati</taxon>
        <taxon>Pseudomonadota</taxon>
        <taxon>Alphaproteobacteria</taxon>
        <taxon>Hyphomicrobiales</taxon>
        <taxon>Rhizobiaceae</taxon>
        <taxon>Sinorhizobium/Ensifer group</taxon>
        <taxon>Sinorhizobium</taxon>
    </lineage>
</organism>
<dbReference type="EMBL" id="HE616890">
    <property type="protein sequence ID" value="CCE96983.1"/>
    <property type="molecule type" value="Genomic_DNA"/>
</dbReference>
<evidence type="ECO:0000313" key="4">
    <source>
        <dbReference type="EMBL" id="CCE96983.1"/>
    </source>
</evidence>
<feature type="domain" description="Response regulatory" evidence="3">
    <location>
        <begin position="6"/>
        <end position="120"/>
    </location>
</feature>
<feature type="modified residue" description="4-aspartylphosphate" evidence="2">
    <location>
        <position position="55"/>
    </location>
</feature>
<dbReference type="eggNOG" id="COG4566">
    <property type="taxonomic scope" value="Bacteria"/>
</dbReference>
<dbReference type="Proteomes" id="UP000007735">
    <property type="component" value="Chromosome"/>
</dbReference>
<accession>G9A9R2</accession>
<dbReference type="Gene3D" id="3.40.50.2300">
    <property type="match status" value="1"/>
</dbReference>
<dbReference type="Pfam" id="PF00072">
    <property type="entry name" value="Response_reg"/>
    <property type="match status" value="1"/>
</dbReference>
<dbReference type="InterPro" id="IPR011006">
    <property type="entry name" value="CheY-like_superfamily"/>
</dbReference>
<dbReference type="SMART" id="SM00448">
    <property type="entry name" value="REC"/>
    <property type="match status" value="1"/>
</dbReference>